<sequence>MEEAEKMVAMKKACADIILSTAKEAATRIMASERKSLRFQQDLSFSKDEALRMLLQLKQMIDSKTTEAEITFLNKRRRIEAQLDEAEDNILDLRTELKQAQDQLDKVKSNHMQTLKGSIEKQDRPFYESTIHEKLTNSDPIISSSSDSGTKVVMTSEMKSAPLNQRILDSKCSTSAKQTAPSKPCSENFCVDNPDLASLVMRSKEHELYRNGCTQRIRAFERNLLDGQLPPSGDVDEQHFVIKSEPIINVKEQNIEICTAPSCKTEDVDGLEEVPINGRAYEDQPFKVRKMRRRKTRYRKAKANACRFHPCQPSSFLSHCKTYADNNDVKSGEGACTSPKVKAETTNLMETSSGEKMQHGEDQVLRVVRRSLRKRKAKYRDDIVTSCSSLPDQLIKPCQPCSFFSRCKTYAVNSDVKSGEDRSNTENEARIKTDMDTVSGSTYVTVRTKAVRKSGLRENATDKGTELIDEAVLVQDGDTAENSSVPNCKLNLEMDKVSLMLTDSDSNNAKKIEANNRAPSQAENNRLFMHTFSRKRKKEPLTNPDENTSNTMKRKVEEKQNGAPELHKSSLINESSRDTRRLVQVAR</sequence>
<dbReference type="AlphaFoldDB" id="A0A5B6YME1"/>
<dbReference type="EMBL" id="GHES01001987">
    <property type="protein sequence ID" value="MPA32546.1"/>
    <property type="molecule type" value="Transcribed_RNA"/>
</dbReference>
<keyword evidence="1" id="KW-0175">Coiled coil</keyword>
<feature type="region of interest" description="Disordered" evidence="2">
    <location>
        <begin position="514"/>
        <end position="587"/>
    </location>
</feature>
<feature type="coiled-coil region" evidence="1">
    <location>
        <begin position="76"/>
        <end position="110"/>
    </location>
</feature>
<evidence type="ECO:0000256" key="1">
    <source>
        <dbReference type="SAM" id="Coils"/>
    </source>
</evidence>
<evidence type="ECO:0000313" key="3">
    <source>
        <dbReference type="EMBL" id="MPA32546.1"/>
    </source>
</evidence>
<dbReference type="PANTHER" id="PTHR34778:SF6">
    <property type="entry name" value="SHUGOSHIN C-TERMINAL DOMAIN-CONTAINING PROTEIN"/>
    <property type="match status" value="1"/>
</dbReference>
<protein>
    <submittedName>
        <fullName evidence="3">Uncharacterized protein</fullName>
    </submittedName>
</protein>
<proteinExistence type="predicted"/>
<reference evidence="3" key="1">
    <citation type="submission" date="2019-08" db="EMBL/GenBank/DDBJ databases">
        <title>Reference gene set and small RNA set construction with multiple tissues from Davidia involucrata Baill.</title>
        <authorList>
            <person name="Yang H."/>
            <person name="Zhou C."/>
            <person name="Li G."/>
            <person name="Wang J."/>
            <person name="Gao P."/>
            <person name="Wang M."/>
            <person name="Wang R."/>
            <person name="Zhao Y."/>
        </authorList>
    </citation>
    <scope>NUCLEOTIDE SEQUENCE</scope>
    <source>
        <tissue evidence="3">Mixed with DoveR01_LX</tissue>
    </source>
</reference>
<name>A0A5B6YME1_DAVIN</name>
<feature type="compositionally biased region" description="Basic and acidic residues" evidence="2">
    <location>
        <begin position="554"/>
        <end position="568"/>
    </location>
</feature>
<evidence type="ECO:0000256" key="2">
    <source>
        <dbReference type="SAM" id="MobiDB-lite"/>
    </source>
</evidence>
<dbReference type="PANTHER" id="PTHR34778">
    <property type="entry name" value="OS02G0580700 PROTEIN"/>
    <property type="match status" value="1"/>
</dbReference>
<organism evidence="3">
    <name type="scientific">Davidia involucrata</name>
    <name type="common">Dove tree</name>
    <dbReference type="NCBI Taxonomy" id="16924"/>
    <lineage>
        <taxon>Eukaryota</taxon>
        <taxon>Viridiplantae</taxon>
        <taxon>Streptophyta</taxon>
        <taxon>Embryophyta</taxon>
        <taxon>Tracheophyta</taxon>
        <taxon>Spermatophyta</taxon>
        <taxon>Magnoliopsida</taxon>
        <taxon>eudicotyledons</taxon>
        <taxon>Gunneridae</taxon>
        <taxon>Pentapetalae</taxon>
        <taxon>asterids</taxon>
        <taxon>Cornales</taxon>
        <taxon>Nyssaceae</taxon>
        <taxon>Davidia</taxon>
    </lineage>
</organism>
<gene>
    <name evidence="3" type="ORF">Din_001987</name>
</gene>
<accession>A0A5B6YME1</accession>